<name>A0A7H0HHB3_9BURK</name>
<dbReference type="RefSeq" id="WP_187736910.1">
    <property type="nucleotide sequence ID" value="NZ_CP060790.1"/>
</dbReference>
<sequence length="158" mass="17319">MKMICKKMEHDPPTSSYELAFEAATSRSPNLALAKSLLEKAHQNGDPRASYALATWYLYGHGGCSIDLPQAIEMLKIAAEADIASAHFDLAVSYETGNGIRKSVRAAYRHFLAAALNGDNDSYAEVGRCLYHGIGVARDRKSAEIWFRRADALGVNVR</sequence>
<evidence type="ECO:0000313" key="2">
    <source>
        <dbReference type="Proteomes" id="UP000516057"/>
    </source>
</evidence>
<dbReference type="PANTHER" id="PTHR11102:SF160">
    <property type="entry name" value="ERAD-ASSOCIATED E3 UBIQUITIN-PROTEIN LIGASE COMPONENT HRD3"/>
    <property type="match status" value="1"/>
</dbReference>
<proteinExistence type="predicted"/>
<dbReference type="AlphaFoldDB" id="A0A7H0HHB3"/>
<dbReference type="InterPro" id="IPR050767">
    <property type="entry name" value="Sel1_AlgK"/>
</dbReference>
<organism evidence="1 2">
    <name type="scientific">Paenacidovorax monticola</name>
    <dbReference type="NCBI Taxonomy" id="1926868"/>
    <lineage>
        <taxon>Bacteria</taxon>
        <taxon>Pseudomonadati</taxon>
        <taxon>Pseudomonadota</taxon>
        <taxon>Betaproteobacteria</taxon>
        <taxon>Burkholderiales</taxon>
        <taxon>Comamonadaceae</taxon>
        <taxon>Paenacidovorax</taxon>
    </lineage>
</organism>
<evidence type="ECO:0000313" key="1">
    <source>
        <dbReference type="EMBL" id="QNP59929.1"/>
    </source>
</evidence>
<dbReference type="Gene3D" id="1.25.40.10">
    <property type="entry name" value="Tetratricopeptide repeat domain"/>
    <property type="match status" value="1"/>
</dbReference>
<dbReference type="SUPFAM" id="SSF81901">
    <property type="entry name" value="HCP-like"/>
    <property type="match status" value="1"/>
</dbReference>
<gene>
    <name evidence="1" type="ORF">H9L24_02900</name>
</gene>
<dbReference type="EMBL" id="CP060790">
    <property type="protein sequence ID" value="QNP59929.1"/>
    <property type="molecule type" value="Genomic_DNA"/>
</dbReference>
<accession>A0A7H0HHB3</accession>
<reference evidence="1 2" key="1">
    <citation type="submission" date="2020-08" db="EMBL/GenBank/DDBJ databases">
        <title>Genome sequence of Acidovorax monticola KACC 19171T.</title>
        <authorList>
            <person name="Hyun D.-W."/>
            <person name="Bae J.-W."/>
        </authorList>
    </citation>
    <scope>NUCLEOTIDE SEQUENCE [LARGE SCALE GENOMIC DNA]</scope>
    <source>
        <strain evidence="1 2">KACC 19171</strain>
    </source>
</reference>
<dbReference type="KEGG" id="amon:H9L24_02900"/>
<keyword evidence="2" id="KW-1185">Reference proteome</keyword>
<dbReference type="PANTHER" id="PTHR11102">
    <property type="entry name" value="SEL-1-LIKE PROTEIN"/>
    <property type="match status" value="1"/>
</dbReference>
<dbReference type="SMART" id="SM00671">
    <property type="entry name" value="SEL1"/>
    <property type="match status" value="4"/>
</dbReference>
<dbReference type="Proteomes" id="UP000516057">
    <property type="component" value="Chromosome"/>
</dbReference>
<dbReference type="Pfam" id="PF08238">
    <property type="entry name" value="Sel1"/>
    <property type="match status" value="3"/>
</dbReference>
<dbReference type="InterPro" id="IPR011990">
    <property type="entry name" value="TPR-like_helical_dom_sf"/>
</dbReference>
<protein>
    <submittedName>
        <fullName evidence="1">Sel1 repeat family protein</fullName>
    </submittedName>
</protein>
<dbReference type="InterPro" id="IPR006597">
    <property type="entry name" value="Sel1-like"/>
</dbReference>